<dbReference type="Proteomes" id="UP000001396">
    <property type="component" value="Unassembled WGS sequence"/>
</dbReference>
<accession>D3BCY3</accession>
<name>D3BCY3_HETP5</name>
<evidence type="ECO:0000313" key="2">
    <source>
        <dbReference type="EMBL" id="EFA80775.1"/>
    </source>
</evidence>
<keyword evidence="3" id="KW-1185">Reference proteome</keyword>
<evidence type="ECO:0000313" key="3">
    <source>
        <dbReference type="Proteomes" id="UP000001396"/>
    </source>
</evidence>
<organism evidence="2 3">
    <name type="scientific">Heterostelium pallidum (strain ATCC 26659 / Pp 5 / PN500)</name>
    <name type="common">Cellular slime mold</name>
    <name type="synonym">Polysphondylium pallidum</name>
    <dbReference type="NCBI Taxonomy" id="670386"/>
    <lineage>
        <taxon>Eukaryota</taxon>
        <taxon>Amoebozoa</taxon>
        <taxon>Evosea</taxon>
        <taxon>Eumycetozoa</taxon>
        <taxon>Dictyostelia</taxon>
        <taxon>Acytosteliales</taxon>
        <taxon>Acytosteliaceae</taxon>
        <taxon>Heterostelium</taxon>
    </lineage>
</organism>
<dbReference type="EMBL" id="ADBJ01000028">
    <property type="protein sequence ID" value="EFA80775.1"/>
    <property type="molecule type" value="Genomic_DNA"/>
</dbReference>
<feature type="region of interest" description="Disordered" evidence="1">
    <location>
        <begin position="1"/>
        <end position="55"/>
    </location>
</feature>
<dbReference type="RefSeq" id="XP_020432894.1">
    <property type="nucleotide sequence ID" value="XM_020577220.1"/>
</dbReference>
<comment type="caution">
    <text evidence="2">The sequence shown here is derived from an EMBL/GenBank/DDBJ whole genome shotgun (WGS) entry which is preliminary data.</text>
</comment>
<gene>
    <name evidence="2" type="ORF">PPL_06361</name>
</gene>
<dbReference type="AlphaFoldDB" id="D3BCY3"/>
<reference evidence="2 3" key="1">
    <citation type="journal article" date="2011" name="Genome Res.">
        <title>Phylogeny-wide analysis of social amoeba genomes highlights ancient origins for complex intercellular communication.</title>
        <authorList>
            <person name="Heidel A.J."/>
            <person name="Lawal H.M."/>
            <person name="Felder M."/>
            <person name="Schilde C."/>
            <person name="Helps N.R."/>
            <person name="Tunggal B."/>
            <person name="Rivero F."/>
            <person name="John U."/>
            <person name="Schleicher M."/>
            <person name="Eichinger L."/>
            <person name="Platzer M."/>
            <person name="Noegel A.A."/>
            <person name="Schaap P."/>
            <person name="Gloeckner G."/>
        </authorList>
    </citation>
    <scope>NUCLEOTIDE SEQUENCE [LARGE SCALE GENOMIC DNA]</scope>
    <source>
        <strain evidence="3">ATCC 26659 / Pp 5 / PN500</strain>
    </source>
</reference>
<sequence length="55" mass="5863">MDAQQAEKSVGHQRGGSGARHSDTDSQEDTQQTTFDIGGSTRLLLGGTDSADERR</sequence>
<dbReference type="InParanoid" id="D3BCY3"/>
<protein>
    <submittedName>
        <fullName evidence="2">Uncharacterized protein</fullName>
    </submittedName>
</protein>
<proteinExistence type="predicted"/>
<dbReference type="GeneID" id="31361843"/>
<evidence type="ECO:0000256" key="1">
    <source>
        <dbReference type="SAM" id="MobiDB-lite"/>
    </source>
</evidence>